<keyword evidence="6" id="KW-0227">DNA damage</keyword>
<dbReference type="EMBL" id="AJYA01000028">
    <property type="protein sequence ID" value="EIM75712.1"/>
    <property type="molecule type" value="Genomic_DNA"/>
</dbReference>
<evidence type="ECO:0000256" key="8">
    <source>
        <dbReference type="ARBA" id="ARBA00049348"/>
    </source>
</evidence>
<dbReference type="Gene3D" id="1.10.10.10">
    <property type="entry name" value="Winged helix-like DNA-binding domain superfamily/Winged helix DNA-binding domain"/>
    <property type="match status" value="1"/>
</dbReference>
<dbReference type="InterPro" id="IPR014048">
    <property type="entry name" value="MethylDNA_cys_MeTrfase_DNA-bd"/>
</dbReference>
<name>I5C1L0_9BACT</name>
<dbReference type="InterPro" id="IPR036388">
    <property type="entry name" value="WH-like_DNA-bd_sf"/>
</dbReference>
<dbReference type="InterPro" id="IPR036217">
    <property type="entry name" value="MethylDNA_cys_MeTrfase_DNAb"/>
</dbReference>
<organism evidence="10 11">
    <name type="scientific">Nitritalea halalkaliphila LW7</name>
    <dbReference type="NCBI Taxonomy" id="1189621"/>
    <lineage>
        <taxon>Bacteria</taxon>
        <taxon>Pseudomonadati</taxon>
        <taxon>Bacteroidota</taxon>
        <taxon>Cytophagia</taxon>
        <taxon>Cytophagales</taxon>
        <taxon>Cyclobacteriaceae</taxon>
        <taxon>Nitritalea</taxon>
    </lineage>
</organism>
<evidence type="ECO:0000256" key="2">
    <source>
        <dbReference type="ARBA" id="ARBA00008711"/>
    </source>
</evidence>
<dbReference type="FunFam" id="1.10.10.10:FF:000214">
    <property type="entry name" value="Methylated-DNA--protein-cysteine methyltransferase"/>
    <property type="match status" value="1"/>
</dbReference>
<comment type="catalytic activity">
    <reaction evidence="1">
        <text>a 4-O-methyl-thymidine in DNA + L-cysteinyl-[protein] = a thymidine in DNA + S-methyl-L-cysteinyl-[protein]</text>
        <dbReference type="Rhea" id="RHEA:53428"/>
        <dbReference type="Rhea" id="RHEA-COMP:10131"/>
        <dbReference type="Rhea" id="RHEA-COMP:10132"/>
        <dbReference type="Rhea" id="RHEA-COMP:13555"/>
        <dbReference type="Rhea" id="RHEA-COMP:13556"/>
        <dbReference type="ChEBI" id="CHEBI:29950"/>
        <dbReference type="ChEBI" id="CHEBI:82612"/>
        <dbReference type="ChEBI" id="CHEBI:137386"/>
        <dbReference type="ChEBI" id="CHEBI:137387"/>
        <dbReference type="EC" id="2.1.1.63"/>
    </reaction>
</comment>
<dbReference type="GO" id="GO:0006281">
    <property type="term" value="P:DNA repair"/>
    <property type="evidence" value="ECO:0007669"/>
    <property type="project" value="UniProtKB-KW"/>
</dbReference>
<keyword evidence="5 10" id="KW-0808">Transferase</keyword>
<dbReference type="PATRIC" id="fig|1189621.3.peg.2661"/>
<evidence type="ECO:0000256" key="3">
    <source>
        <dbReference type="ARBA" id="ARBA00011918"/>
    </source>
</evidence>
<dbReference type="SUPFAM" id="SSF46767">
    <property type="entry name" value="Methylated DNA-protein cysteine methyltransferase, C-terminal domain"/>
    <property type="match status" value="1"/>
</dbReference>
<dbReference type="GO" id="GO:0032259">
    <property type="term" value="P:methylation"/>
    <property type="evidence" value="ECO:0007669"/>
    <property type="project" value="UniProtKB-KW"/>
</dbReference>
<comment type="catalytic activity">
    <reaction evidence="8">
        <text>a 6-O-methyl-2'-deoxyguanosine in DNA + L-cysteinyl-[protein] = S-methyl-L-cysteinyl-[protein] + a 2'-deoxyguanosine in DNA</text>
        <dbReference type="Rhea" id="RHEA:24000"/>
        <dbReference type="Rhea" id="RHEA-COMP:10131"/>
        <dbReference type="Rhea" id="RHEA-COMP:10132"/>
        <dbReference type="Rhea" id="RHEA-COMP:11367"/>
        <dbReference type="Rhea" id="RHEA-COMP:11368"/>
        <dbReference type="ChEBI" id="CHEBI:29950"/>
        <dbReference type="ChEBI" id="CHEBI:82612"/>
        <dbReference type="ChEBI" id="CHEBI:85445"/>
        <dbReference type="ChEBI" id="CHEBI:85448"/>
        <dbReference type="EC" id="2.1.1.63"/>
    </reaction>
</comment>
<evidence type="ECO:0000313" key="10">
    <source>
        <dbReference type="EMBL" id="EIM75712.1"/>
    </source>
</evidence>
<dbReference type="GO" id="GO:0003908">
    <property type="term" value="F:methylated-DNA-[protein]-cysteine S-methyltransferase activity"/>
    <property type="evidence" value="ECO:0007669"/>
    <property type="project" value="UniProtKB-EC"/>
</dbReference>
<dbReference type="Pfam" id="PF01035">
    <property type="entry name" value="DNA_binding_1"/>
    <property type="match status" value="1"/>
</dbReference>
<reference evidence="10 11" key="1">
    <citation type="submission" date="2012-05" db="EMBL/GenBank/DDBJ databases">
        <title>Genome sequence of Nitritalea halalkaliphila LW7.</title>
        <authorList>
            <person name="Jangir P.K."/>
            <person name="Singh A."/>
            <person name="Shivaji S."/>
            <person name="Sharma R."/>
        </authorList>
    </citation>
    <scope>NUCLEOTIDE SEQUENCE [LARGE SCALE GENOMIC DNA]</scope>
    <source>
        <strain evidence="10 11">LW7</strain>
    </source>
</reference>
<keyword evidence="4 10" id="KW-0489">Methyltransferase</keyword>
<protein>
    <recommendedName>
        <fullName evidence="3">methylated-DNA--[protein]-cysteine S-methyltransferase</fullName>
        <ecNumber evidence="3">2.1.1.63</ecNumber>
    </recommendedName>
</protein>
<comment type="caution">
    <text evidence="10">The sequence shown here is derived from an EMBL/GenBank/DDBJ whole genome shotgun (WGS) entry which is preliminary data.</text>
</comment>
<dbReference type="Proteomes" id="UP000005551">
    <property type="component" value="Unassembled WGS sequence"/>
</dbReference>
<evidence type="ECO:0000256" key="1">
    <source>
        <dbReference type="ARBA" id="ARBA00001286"/>
    </source>
</evidence>
<dbReference type="STRING" id="1189621.A3SI_12754"/>
<dbReference type="InterPro" id="IPR001497">
    <property type="entry name" value="MethylDNA_cys_MeTrfase_AS"/>
</dbReference>
<gene>
    <name evidence="10" type="ORF">A3SI_12754</name>
</gene>
<dbReference type="RefSeq" id="WP_009055691.1">
    <property type="nucleotide sequence ID" value="NZ_AJYA01000028.1"/>
</dbReference>
<evidence type="ECO:0000256" key="5">
    <source>
        <dbReference type="ARBA" id="ARBA00022679"/>
    </source>
</evidence>
<evidence type="ECO:0000259" key="9">
    <source>
        <dbReference type="Pfam" id="PF01035"/>
    </source>
</evidence>
<dbReference type="PROSITE" id="PS00374">
    <property type="entry name" value="MGMT"/>
    <property type="match status" value="1"/>
</dbReference>
<accession>I5C1L0</accession>
<proteinExistence type="inferred from homology"/>
<dbReference type="PANTHER" id="PTHR10815">
    <property type="entry name" value="METHYLATED-DNA--PROTEIN-CYSTEINE METHYLTRANSFERASE"/>
    <property type="match status" value="1"/>
</dbReference>
<sequence length="82" mass="8756">MNKIPFGETKTYADIARVIGETHPRAIGSAIAANPILILMPCHRVISSSGDLAGYAGGLERKRQLLALEANASVGRQAHLFE</sequence>
<dbReference type="NCBIfam" id="TIGR00589">
    <property type="entry name" value="ogt"/>
    <property type="match status" value="1"/>
</dbReference>
<keyword evidence="7" id="KW-0234">DNA repair</keyword>
<evidence type="ECO:0000256" key="7">
    <source>
        <dbReference type="ARBA" id="ARBA00023204"/>
    </source>
</evidence>
<dbReference type="AlphaFoldDB" id="I5C1L0"/>
<feature type="domain" description="Methylated-DNA-[protein]-cysteine S-methyltransferase DNA binding" evidence="9">
    <location>
        <begin position="2"/>
        <end position="70"/>
    </location>
</feature>
<keyword evidence="11" id="KW-1185">Reference proteome</keyword>
<evidence type="ECO:0000256" key="6">
    <source>
        <dbReference type="ARBA" id="ARBA00022763"/>
    </source>
</evidence>
<dbReference type="CDD" id="cd06445">
    <property type="entry name" value="ATase"/>
    <property type="match status" value="1"/>
</dbReference>
<dbReference type="PANTHER" id="PTHR10815:SF13">
    <property type="entry name" value="METHYLATED-DNA--PROTEIN-CYSTEINE METHYLTRANSFERASE"/>
    <property type="match status" value="1"/>
</dbReference>
<dbReference type="EC" id="2.1.1.63" evidence="3"/>
<comment type="similarity">
    <text evidence="2">Belongs to the MGMT family.</text>
</comment>
<evidence type="ECO:0000256" key="4">
    <source>
        <dbReference type="ARBA" id="ARBA00022603"/>
    </source>
</evidence>
<evidence type="ECO:0000313" key="11">
    <source>
        <dbReference type="Proteomes" id="UP000005551"/>
    </source>
</evidence>